<keyword evidence="2" id="KW-1003">Cell membrane</keyword>
<dbReference type="HOGENOM" id="CLU_025996_1_1_11"/>
<dbReference type="GO" id="GO:0005886">
    <property type="term" value="C:plasma membrane"/>
    <property type="evidence" value="ECO:0007669"/>
    <property type="project" value="UniProtKB-SubCell"/>
</dbReference>
<sequence>MAQGDGTTIYMTLPDSQQTDQNLTPHPEIPIIRQKTLSIVVPSYNVEGCLRRCVNSLLNCESTADIDIIIVDDGSTDSTPELADALARQSDGVVRVIHQKNKGHGGAVNTGIAAAHGLYLKIVDADDWLDPTAYAKVLSFLRLQTMNMTPVDMVLTNYVYEKKSEDIQTVINYKHAITPNKVLTWDDLRTFYMNQYLLMHAIIYRTEVVRQAGLKLPEHTFYVDFIYAYQPLPYIKTMTYLNVDFYRYFIGRQGQSVAKETMIKRVDQLLRVNSLMVHVTPDASTVSRGLYKYMIHFLSINCVVTSIFLILSRKKNNYSRKALMWDNLYEYSPQICHDVRKTILCRAINMPGPLGRAMVRGGYALTNYFVGFN</sequence>
<evidence type="ECO:0000256" key="8">
    <source>
        <dbReference type="ARBA" id="ARBA00038120"/>
    </source>
</evidence>
<evidence type="ECO:0000256" key="2">
    <source>
        <dbReference type="ARBA" id="ARBA00022475"/>
    </source>
</evidence>
<accession>W5IHH9</accession>
<evidence type="ECO:0000256" key="7">
    <source>
        <dbReference type="ARBA" id="ARBA00037904"/>
    </source>
</evidence>
<dbReference type="PANTHER" id="PTHR43646:SF2">
    <property type="entry name" value="GLYCOSYLTRANSFERASE 2-LIKE DOMAIN-CONTAINING PROTEIN"/>
    <property type="match status" value="1"/>
</dbReference>
<evidence type="ECO:0000256" key="9">
    <source>
        <dbReference type="ARBA" id="ARBA00040345"/>
    </source>
</evidence>
<gene>
    <name evidence="12" type="ORF">HMPREF9020_00103</name>
</gene>
<proteinExistence type="inferred from homology"/>
<keyword evidence="4" id="KW-0808">Transferase</keyword>
<evidence type="ECO:0000256" key="1">
    <source>
        <dbReference type="ARBA" id="ARBA00004236"/>
    </source>
</evidence>
<keyword evidence="3" id="KW-0328">Glycosyltransferase</keyword>
<evidence type="ECO:0000313" key="13">
    <source>
        <dbReference type="Proteomes" id="UP000005777"/>
    </source>
</evidence>
<reference evidence="12 13" key="1">
    <citation type="submission" date="2012-01" db="EMBL/GenBank/DDBJ databases">
        <title>The Genome Sequence of Scardovia inopinata F0304.</title>
        <authorList>
            <consortium name="The Broad Institute Genome Sequencing Platform"/>
            <person name="Ward D."/>
            <person name="Earl A."/>
            <person name="Feldgarden M."/>
            <person name="Gevers D."/>
            <person name="Young S."/>
            <person name="Zeng Q."/>
            <person name="Koehrsen M."/>
            <person name="Alvarado L."/>
            <person name="Berlin A.M."/>
            <person name="Borenstein D."/>
            <person name="Chapman S.B."/>
            <person name="Chen Z."/>
            <person name="Engels R."/>
            <person name="Freedman E."/>
            <person name="Gellesch M."/>
            <person name="Goldberg J."/>
            <person name="Griggs A."/>
            <person name="Gujja S."/>
            <person name="Heilman E.R."/>
            <person name="Heiman D.I."/>
            <person name="Hepburn T.A."/>
            <person name="Howarth C."/>
            <person name="Jen D."/>
            <person name="Larson L."/>
            <person name="Mehta T."/>
            <person name="Park D."/>
            <person name="Pearson M."/>
            <person name="Richards J."/>
            <person name="Roberts A."/>
            <person name="Saif S."/>
            <person name="Shea T.D."/>
            <person name="Shenoy N."/>
            <person name="Sisk P."/>
            <person name="Stolte C."/>
            <person name="Sykes S.N."/>
            <person name="Walk T."/>
            <person name="White J."/>
            <person name="Yandava C."/>
            <person name="Izard J."/>
            <person name="Baranova O.V."/>
            <person name="Blanton J.M."/>
            <person name="Tanner A.C."/>
            <person name="Dewhirst F."/>
            <person name="Haas B."/>
            <person name="Nusbaum C."/>
            <person name="Birren B."/>
        </authorList>
    </citation>
    <scope>NUCLEOTIDE SEQUENCE [LARGE SCALE GENOMIC DNA]</scope>
    <source>
        <strain evidence="12 13">F0304</strain>
    </source>
</reference>
<evidence type="ECO:0000256" key="10">
    <source>
        <dbReference type="SAM" id="Phobius"/>
    </source>
</evidence>
<dbReference type="PANTHER" id="PTHR43646">
    <property type="entry name" value="GLYCOSYLTRANSFERASE"/>
    <property type="match status" value="1"/>
</dbReference>
<comment type="function">
    <text evidence="6">Catalyzes the glycosylation of 4,4'-diaponeurosporenoate, i.e. the esterification of glucose at the C1'' position with the carboxyl group of 4,4'-diaponeurosporenic acid, to form glycosyl-4,4'-diaponeurosporenoate. This is a step in the biosynthesis of staphyloxanthin, an orange pigment present in most staphylococci strains.</text>
</comment>
<dbReference type="eggNOG" id="COG0463">
    <property type="taxonomic scope" value="Bacteria"/>
</dbReference>
<evidence type="ECO:0000259" key="11">
    <source>
        <dbReference type="Pfam" id="PF00535"/>
    </source>
</evidence>
<comment type="caution">
    <text evidence="12">The sequence shown here is derived from an EMBL/GenBank/DDBJ whole genome shotgun (WGS) entry which is preliminary data.</text>
</comment>
<dbReference type="EMBL" id="ADCX01000001">
    <property type="protein sequence ID" value="EFG26484.2"/>
    <property type="molecule type" value="Genomic_DNA"/>
</dbReference>
<comment type="similarity">
    <text evidence="8">Belongs to the glycosyltransferase 2 family. CrtQ subfamily.</text>
</comment>
<dbReference type="AlphaFoldDB" id="W5IHH9"/>
<keyword evidence="10" id="KW-0812">Transmembrane</keyword>
<dbReference type="CDD" id="cd00761">
    <property type="entry name" value="Glyco_tranf_GTA_type"/>
    <property type="match status" value="1"/>
</dbReference>
<evidence type="ECO:0000313" key="12">
    <source>
        <dbReference type="EMBL" id="EFG26484.2"/>
    </source>
</evidence>
<dbReference type="GO" id="GO:0016757">
    <property type="term" value="F:glycosyltransferase activity"/>
    <property type="evidence" value="ECO:0007669"/>
    <property type="project" value="UniProtKB-KW"/>
</dbReference>
<feature type="transmembrane region" description="Helical" evidence="10">
    <location>
        <begin position="293"/>
        <end position="311"/>
    </location>
</feature>
<dbReference type="InterPro" id="IPR029044">
    <property type="entry name" value="Nucleotide-diphossugar_trans"/>
</dbReference>
<organism evidence="12 13">
    <name type="scientific">Scardovia inopinata F0304</name>
    <dbReference type="NCBI Taxonomy" id="641146"/>
    <lineage>
        <taxon>Bacteria</taxon>
        <taxon>Bacillati</taxon>
        <taxon>Actinomycetota</taxon>
        <taxon>Actinomycetes</taxon>
        <taxon>Bifidobacteriales</taxon>
        <taxon>Bifidobacteriaceae</taxon>
        <taxon>Scardovia</taxon>
    </lineage>
</organism>
<keyword evidence="13" id="KW-1185">Reference proteome</keyword>
<evidence type="ECO:0000256" key="5">
    <source>
        <dbReference type="ARBA" id="ARBA00023136"/>
    </source>
</evidence>
<protein>
    <recommendedName>
        <fullName evidence="9">4,4'-diaponeurosporenoate glycosyltransferase</fullName>
    </recommendedName>
</protein>
<keyword evidence="10" id="KW-1133">Transmembrane helix</keyword>
<dbReference type="Gene3D" id="3.90.550.10">
    <property type="entry name" value="Spore Coat Polysaccharide Biosynthesis Protein SpsA, Chain A"/>
    <property type="match status" value="1"/>
</dbReference>
<dbReference type="Proteomes" id="UP000005777">
    <property type="component" value="Unassembled WGS sequence"/>
</dbReference>
<evidence type="ECO:0000256" key="4">
    <source>
        <dbReference type="ARBA" id="ARBA00022679"/>
    </source>
</evidence>
<evidence type="ECO:0000256" key="3">
    <source>
        <dbReference type="ARBA" id="ARBA00022676"/>
    </source>
</evidence>
<comment type="subcellular location">
    <subcellularLocation>
        <location evidence="1">Cell membrane</location>
    </subcellularLocation>
</comment>
<evidence type="ECO:0000256" key="6">
    <source>
        <dbReference type="ARBA" id="ARBA00037281"/>
    </source>
</evidence>
<feature type="domain" description="Glycosyltransferase 2-like" evidence="11">
    <location>
        <begin position="38"/>
        <end position="142"/>
    </location>
</feature>
<keyword evidence="5 10" id="KW-0472">Membrane</keyword>
<dbReference type="SUPFAM" id="SSF53448">
    <property type="entry name" value="Nucleotide-diphospho-sugar transferases"/>
    <property type="match status" value="1"/>
</dbReference>
<dbReference type="InterPro" id="IPR001173">
    <property type="entry name" value="Glyco_trans_2-like"/>
</dbReference>
<name>W5IHH9_SCAIO</name>
<dbReference type="Pfam" id="PF00535">
    <property type="entry name" value="Glycos_transf_2"/>
    <property type="match status" value="1"/>
</dbReference>
<comment type="pathway">
    <text evidence="7">Carotenoid biosynthesis; staphyloxanthin biosynthesis; staphyloxanthin from farnesyl diphosphate: step 4/5.</text>
</comment>